<evidence type="ECO:0000256" key="3">
    <source>
        <dbReference type="PROSITE-ProRule" id="PRU00284"/>
    </source>
</evidence>
<evidence type="ECO:0000313" key="9">
    <source>
        <dbReference type="EMBL" id="NDJ19683.1"/>
    </source>
</evidence>
<reference evidence="9" key="1">
    <citation type="submission" date="2019-12" db="EMBL/GenBank/DDBJ databases">
        <title>High-Quality draft genome sequences of three cyanobacteria isolated from the limestone walls of the Old Cathedral of Coimbra.</title>
        <authorList>
            <person name="Tiago I."/>
            <person name="Soares F."/>
            <person name="Portugal A."/>
        </authorList>
    </citation>
    <scope>NUCLEOTIDE SEQUENCE</scope>
    <source>
        <strain evidence="9">A</strain>
    </source>
</reference>
<dbReference type="InterPro" id="IPR003660">
    <property type="entry name" value="HAMP_dom"/>
</dbReference>
<evidence type="ECO:0000256" key="1">
    <source>
        <dbReference type="ARBA" id="ARBA00023224"/>
    </source>
</evidence>
<dbReference type="InterPro" id="IPR004090">
    <property type="entry name" value="Chemotax_Me-accpt_rcpt"/>
</dbReference>
<evidence type="ECO:0000313" key="10">
    <source>
        <dbReference type="Proteomes" id="UP000646053"/>
    </source>
</evidence>
<dbReference type="GO" id="GO:0006935">
    <property type="term" value="P:chemotaxis"/>
    <property type="evidence" value="ECO:0007669"/>
    <property type="project" value="InterPro"/>
</dbReference>
<gene>
    <name evidence="9" type="ORF">GS601_20730</name>
</gene>
<proteinExistence type="inferred from homology"/>
<feature type="domain" description="Phytochrome chromophore attachment site" evidence="6">
    <location>
        <begin position="920"/>
        <end position="1060"/>
    </location>
</feature>
<feature type="domain" description="Phytochrome chromophore attachment site" evidence="6">
    <location>
        <begin position="737"/>
        <end position="877"/>
    </location>
</feature>
<dbReference type="InterPro" id="IPR016132">
    <property type="entry name" value="Phyto_chromo_attachment"/>
</dbReference>
<dbReference type="SMART" id="SM00283">
    <property type="entry name" value="MA"/>
    <property type="match status" value="1"/>
</dbReference>
<feature type="domain" description="Phytochrome chromophore attachment site" evidence="6">
    <location>
        <begin position="525"/>
        <end position="686"/>
    </location>
</feature>
<feature type="domain" description="HAMP" evidence="8">
    <location>
        <begin position="1093"/>
        <end position="1144"/>
    </location>
</feature>
<dbReference type="EMBL" id="WVIE01000037">
    <property type="protein sequence ID" value="NDJ19683.1"/>
    <property type="molecule type" value="Genomic_DNA"/>
</dbReference>
<dbReference type="Gene3D" id="3.30.450.40">
    <property type="match status" value="5"/>
</dbReference>
<accession>A0A8J8CKB0</accession>
<feature type="domain" description="Phytochrome chromophore attachment site" evidence="6">
    <location>
        <begin position="320"/>
        <end position="482"/>
    </location>
</feature>
<dbReference type="PRINTS" id="PR00260">
    <property type="entry name" value="CHEMTRNSDUCR"/>
</dbReference>
<dbReference type="SUPFAM" id="SSF58104">
    <property type="entry name" value="Methyl-accepting chemotaxis protein (MCP) signaling domain"/>
    <property type="match status" value="1"/>
</dbReference>
<keyword evidence="4" id="KW-0175">Coiled coil</keyword>
<keyword evidence="1 3" id="KW-0807">Transducer</keyword>
<dbReference type="Gene3D" id="1.10.287.950">
    <property type="entry name" value="Methyl-accepting chemotaxis protein"/>
    <property type="match status" value="1"/>
</dbReference>
<dbReference type="PROSITE" id="PS50885">
    <property type="entry name" value="HAMP"/>
    <property type="match status" value="1"/>
</dbReference>
<dbReference type="Proteomes" id="UP000646053">
    <property type="component" value="Unassembled WGS sequence"/>
</dbReference>
<comment type="caution">
    <text evidence="9">The sequence shown here is derived from an EMBL/GenBank/DDBJ whole genome shotgun (WGS) entry which is preliminary data.</text>
</comment>
<feature type="coiled-coil region" evidence="4">
    <location>
        <begin position="1068"/>
        <end position="1105"/>
    </location>
</feature>
<protein>
    <submittedName>
        <fullName evidence="9">GAF domain-containing protein</fullName>
    </submittedName>
</protein>
<feature type="domain" description="Phytochrome chromophore attachment site" evidence="6">
    <location>
        <begin position="148"/>
        <end position="284"/>
    </location>
</feature>
<dbReference type="InterPro" id="IPR003018">
    <property type="entry name" value="GAF"/>
</dbReference>
<dbReference type="Pfam" id="PF00015">
    <property type="entry name" value="MCPsignal"/>
    <property type="match status" value="1"/>
</dbReference>
<dbReference type="InterPro" id="IPR004089">
    <property type="entry name" value="MCPsignal_dom"/>
</dbReference>
<dbReference type="SMART" id="SM00065">
    <property type="entry name" value="GAF"/>
    <property type="match status" value="5"/>
</dbReference>
<evidence type="ECO:0000259" key="7">
    <source>
        <dbReference type="PROSITE" id="PS50111"/>
    </source>
</evidence>
<dbReference type="PANTHER" id="PTHR32089:SF114">
    <property type="entry name" value="METHYL-ACCEPTING CHEMOTAXIS PROTEIN MCPB"/>
    <property type="match status" value="1"/>
</dbReference>
<keyword evidence="10" id="KW-1185">Reference proteome</keyword>
<dbReference type="CDD" id="cd11386">
    <property type="entry name" value="MCP_signal"/>
    <property type="match status" value="1"/>
</dbReference>
<name>A0A8J8CKB0_9CYAN</name>
<evidence type="ECO:0000256" key="4">
    <source>
        <dbReference type="SAM" id="Coils"/>
    </source>
</evidence>
<comment type="similarity">
    <text evidence="2">Belongs to the methyl-accepting chemotaxis (MCP) protein family.</text>
</comment>
<evidence type="ECO:0000259" key="8">
    <source>
        <dbReference type="PROSITE" id="PS50885"/>
    </source>
</evidence>
<dbReference type="PROSITE" id="PS50111">
    <property type="entry name" value="CHEMOTAXIS_TRANSDUC_2"/>
    <property type="match status" value="1"/>
</dbReference>
<feature type="compositionally biased region" description="Low complexity" evidence="5">
    <location>
        <begin position="47"/>
        <end position="57"/>
    </location>
</feature>
<feature type="coiled-coil region" evidence="4">
    <location>
        <begin position="1293"/>
        <end position="1320"/>
    </location>
</feature>
<organism evidence="9 10">
    <name type="scientific">Myxacorys almedinensis A</name>
    <dbReference type="NCBI Taxonomy" id="2690445"/>
    <lineage>
        <taxon>Bacteria</taxon>
        <taxon>Bacillati</taxon>
        <taxon>Cyanobacteriota</taxon>
        <taxon>Cyanophyceae</taxon>
        <taxon>Leptolyngbyales</taxon>
        <taxon>Leptolyngbyaceae</taxon>
        <taxon>Myxacorys</taxon>
        <taxon>Myxacorys almedinensis</taxon>
    </lineage>
</organism>
<feature type="region of interest" description="Disordered" evidence="5">
    <location>
        <begin position="1"/>
        <end position="70"/>
    </location>
</feature>
<dbReference type="GO" id="GO:0007165">
    <property type="term" value="P:signal transduction"/>
    <property type="evidence" value="ECO:0007669"/>
    <property type="project" value="UniProtKB-KW"/>
</dbReference>
<evidence type="ECO:0000256" key="2">
    <source>
        <dbReference type="ARBA" id="ARBA00029447"/>
    </source>
</evidence>
<dbReference type="GO" id="GO:0004888">
    <property type="term" value="F:transmembrane signaling receptor activity"/>
    <property type="evidence" value="ECO:0007669"/>
    <property type="project" value="InterPro"/>
</dbReference>
<dbReference type="InterPro" id="IPR029016">
    <property type="entry name" value="GAF-like_dom_sf"/>
</dbReference>
<feature type="compositionally biased region" description="Polar residues" evidence="5">
    <location>
        <begin position="16"/>
        <end position="29"/>
    </location>
</feature>
<dbReference type="SUPFAM" id="SSF55781">
    <property type="entry name" value="GAF domain-like"/>
    <property type="match status" value="5"/>
</dbReference>
<dbReference type="GO" id="GO:0016020">
    <property type="term" value="C:membrane"/>
    <property type="evidence" value="ECO:0007669"/>
    <property type="project" value="InterPro"/>
</dbReference>
<sequence length="1422" mass="158688">MTSLFSSEPTLEEFTASLSNESAVNSNRPSPAPRAELKSEPPSQTYSNGDSNSDSSGNGNGGVHQNIETSGTGWEIQQVVTALTGLKSELKRAGLLEKPNVQNLFRQIAEFAATQPRKDANTAASTRELRYQRKQLLAIATQMRQTSDLDALLKVFVKVARETLQADRAIIYRFDMGDAGKIIAESLQRGWSPALHETLPVTCFCFDQPQDYIKQQAVLIEDINRVDLTPYQHQLLERLQVKASLSLPIMLAGQPWGLLIVQQCSRTRLWQESEITMLYQLCLELTVCLQQSEFSSQLDQQEEKEKAIFKVIDRIRRSLDISAIFRTTTQEVRQLLKADRVGIYRFEADWSGGFIAESVAQGWTSVLQDQADNPALLDNISDCSLVKSFDNTRLKTVDTHLKETRGGSYAKGEGYRAVSDIYQAGFTPCYLEVLERYQARAYVIVPIMQDRKLWGLLAAYQNSAPRQWNINETTLMTQIANQLGVALQQAEYLQQVRSQAEQLAKVADREQSTARVIEKIRTTLDVNTIFRTATQEVRQLLNADRVCVYHFEPNWSGEVVAEAMSGSWVPFMQAQQEDASFRDNVTDCTAKTLGMTGAKPVDTYLKDTQGGAYTKGEAFRAVNDIYQAGFSPCYLSFLERFQARAYIIVPILQGNHLWGLLAVYQNSGSREWEDSEIALMTQIGTQLGVALQQAEQTQQIRAQAEQLTKVVERERSFIRVIDKVGQVVSEKIRHSQDIETVFRQITQQIRQLLEADRVAVYQFNPDWSGEFVAESVDAGWVRLVGTNTKTVWEDTHLQETQGGRYGKNKSLAVDDIYTVEHQPCHIAVLEQFQVRAYAIVPIFAGLQLWGLLGVYQNSMPRHWEESEITLLSQIGSQLGVALQQSDYVVQIQRQAEREKILTRVSDRIRQSIDFTGQSSDLNVIFQVTAQDIRQFLKLDRAAIYRFNADWSGDFVYESVASGWCKLVGTEVGTNVKDTYLKDTQGGRYRQRESLAINDIYTAGHDPCHVELLEKFEARAYVLVPVFKNQQLWGILAVYQNSEPRQWEEADVLLLNQVAGQLGAALEQVESLETLRVQGEQLAQAAEREKAAKEQLQMQVIQLLAAIKPVFSGDLTVRVPVAENEVGTIADAYNNTIQSLRKIVTQVQTTSLKVTHTSRTSGGAIAKLSQQAEAQMQEVTRALDHIQAMVSSTQAVATNARQVESAVQQANQTVRSGDATMNRTVDSIMSIRETVAETSKKIKRLSESSQKISKIVSLIGNFTTQTQLLALNASIEATRAGEYGRGFTVVADEVRSLARQSAEATREIEKLAQEIQSETSAVATAMDTGIQQVVSGTSLVNETRQQLTEIINATAQISQFVQGITQATLAQTQQSQAVTQAMTDVATLANKNSAQSNQISASFQELITTAQQLQTSVGQFKVN</sequence>
<evidence type="ECO:0000259" key="6">
    <source>
        <dbReference type="PROSITE" id="PS50046"/>
    </source>
</evidence>
<dbReference type="PANTHER" id="PTHR32089">
    <property type="entry name" value="METHYL-ACCEPTING CHEMOTAXIS PROTEIN MCPB"/>
    <property type="match status" value="1"/>
</dbReference>
<feature type="domain" description="Methyl-accepting transducer" evidence="7">
    <location>
        <begin position="1149"/>
        <end position="1385"/>
    </location>
</feature>
<dbReference type="PROSITE" id="PS50046">
    <property type="entry name" value="PHYTOCHROME_2"/>
    <property type="match status" value="5"/>
</dbReference>
<dbReference type="Pfam" id="PF01590">
    <property type="entry name" value="GAF"/>
    <property type="match status" value="5"/>
</dbReference>
<evidence type="ECO:0000256" key="5">
    <source>
        <dbReference type="SAM" id="MobiDB-lite"/>
    </source>
</evidence>